<gene>
    <name evidence="1" type="ORF">NCTC5047_01169</name>
</gene>
<protein>
    <submittedName>
        <fullName evidence="1">Uncharacterized protein</fullName>
    </submittedName>
</protein>
<dbReference type="EMBL" id="UGLH01000005">
    <property type="protein sequence ID" value="STT78392.1"/>
    <property type="molecule type" value="Genomic_DNA"/>
</dbReference>
<dbReference type="AlphaFoldDB" id="A0A377XD15"/>
<dbReference type="Proteomes" id="UP000254340">
    <property type="component" value="Unassembled WGS sequence"/>
</dbReference>
<evidence type="ECO:0000313" key="2">
    <source>
        <dbReference type="Proteomes" id="UP000254340"/>
    </source>
</evidence>
<evidence type="ECO:0000313" key="1">
    <source>
        <dbReference type="EMBL" id="STT78392.1"/>
    </source>
</evidence>
<accession>A0A377XD15</accession>
<organism evidence="1 2">
    <name type="scientific">Klebsiella pneumoniae</name>
    <dbReference type="NCBI Taxonomy" id="573"/>
    <lineage>
        <taxon>Bacteria</taxon>
        <taxon>Pseudomonadati</taxon>
        <taxon>Pseudomonadota</taxon>
        <taxon>Gammaproteobacteria</taxon>
        <taxon>Enterobacterales</taxon>
        <taxon>Enterobacteriaceae</taxon>
        <taxon>Klebsiella/Raoultella group</taxon>
        <taxon>Klebsiella</taxon>
        <taxon>Klebsiella pneumoniae complex</taxon>
    </lineage>
</organism>
<name>A0A377XD15_KLEPN</name>
<sequence>MSRKLLYPAMLTENAGRCPASALWQKKRYPSSISLYSASPDFNLFFCCCAKYSKGDEDLRINTLLPDGATFPVSLSQITILLFVIAESLNCSSTEFAILACLIILLDGPPSFSCLSAFKLRAAMSNCEDAKTSLFPSLPWVLTTPISSICSTNRDARLYPILNCLCSPATDAFRFSITKLIA</sequence>
<proteinExistence type="predicted"/>
<reference evidence="1 2" key="1">
    <citation type="submission" date="2018-06" db="EMBL/GenBank/DDBJ databases">
        <authorList>
            <consortium name="Pathogen Informatics"/>
            <person name="Doyle S."/>
        </authorList>
    </citation>
    <scope>NUCLEOTIDE SEQUENCE [LARGE SCALE GENOMIC DNA]</scope>
    <source>
        <strain evidence="1 2">NCTC5047</strain>
    </source>
</reference>